<dbReference type="EMBL" id="JAGYPM010000005">
    <property type="protein sequence ID" value="MBS4192699.1"/>
    <property type="molecule type" value="Genomic_DNA"/>
</dbReference>
<protein>
    <submittedName>
        <fullName evidence="1">Uncharacterized protein</fullName>
    </submittedName>
</protein>
<dbReference type="RefSeq" id="WP_213104148.1">
    <property type="nucleotide sequence ID" value="NZ_JAGYPM010000005.1"/>
</dbReference>
<evidence type="ECO:0000313" key="1">
    <source>
        <dbReference type="EMBL" id="MBS4192699.1"/>
    </source>
</evidence>
<comment type="caution">
    <text evidence="1">The sequence shown here is derived from an EMBL/GenBank/DDBJ whole genome shotgun (WGS) entry which is preliminary data.</text>
</comment>
<reference evidence="1 2" key="1">
    <citation type="submission" date="2021-05" db="EMBL/GenBank/DDBJ databases">
        <title>Novel Bacillus species.</title>
        <authorList>
            <person name="Liu G."/>
        </authorList>
    </citation>
    <scope>NUCLEOTIDE SEQUENCE [LARGE SCALE GENOMIC DNA]</scope>
    <source>
        <strain evidence="1 2">FJAT-49705</strain>
    </source>
</reference>
<keyword evidence="2" id="KW-1185">Reference proteome</keyword>
<sequence>MKRKSSFVLQIEKNHNSLIQKEVLSQTTESAAVTTARHDNNTLNHSTLSENQLKRLQTMFEKKIQDMLDFLKAETAKRKENDDLIIKQNQLMITMYNEFSLVKEQLKQKHSAYRNCKSNYRKRN</sequence>
<name>A0ABS5NXX6_9BACI</name>
<proteinExistence type="predicted"/>
<gene>
    <name evidence="1" type="ORF">KHA94_21390</name>
</gene>
<dbReference type="Proteomes" id="UP000681027">
    <property type="component" value="Unassembled WGS sequence"/>
</dbReference>
<evidence type="ECO:0000313" key="2">
    <source>
        <dbReference type="Proteomes" id="UP000681027"/>
    </source>
</evidence>
<organism evidence="1 2">
    <name type="scientific">Cytobacillus citreus</name>
    <dbReference type="NCBI Taxonomy" id="2833586"/>
    <lineage>
        <taxon>Bacteria</taxon>
        <taxon>Bacillati</taxon>
        <taxon>Bacillota</taxon>
        <taxon>Bacilli</taxon>
        <taxon>Bacillales</taxon>
        <taxon>Bacillaceae</taxon>
        <taxon>Cytobacillus</taxon>
    </lineage>
</organism>
<accession>A0ABS5NXX6</accession>